<dbReference type="OrthoDB" id="2435592at2759"/>
<dbReference type="Proteomes" id="UP000707451">
    <property type="component" value="Unassembled WGS sequence"/>
</dbReference>
<proteinExistence type="predicted"/>
<organism evidence="1 2">
    <name type="scientific">Linnemannia hyalina</name>
    <dbReference type="NCBI Taxonomy" id="64524"/>
    <lineage>
        <taxon>Eukaryota</taxon>
        <taxon>Fungi</taxon>
        <taxon>Fungi incertae sedis</taxon>
        <taxon>Mucoromycota</taxon>
        <taxon>Mortierellomycotina</taxon>
        <taxon>Mortierellomycetes</taxon>
        <taxon>Mortierellales</taxon>
        <taxon>Mortierellaceae</taxon>
        <taxon>Linnemannia</taxon>
    </lineage>
</organism>
<evidence type="ECO:0000313" key="1">
    <source>
        <dbReference type="EMBL" id="KAG9063930.1"/>
    </source>
</evidence>
<gene>
    <name evidence="1" type="ORF">KI688_004044</name>
</gene>
<protein>
    <submittedName>
        <fullName evidence="1">Uncharacterized protein</fullName>
    </submittedName>
</protein>
<evidence type="ECO:0000313" key="2">
    <source>
        <dbReference type="Proteomes" id="UP000707451"/>
    </source>
</evidence>
<sequence length="69" mass="7582">MVVEAFITDDIKGSAIIAEVDILGPILDRDTYRSLLSCFISKFEQVTILDSNLLQGLIQLIECVSHGSL</sequence>
<keyword evidence="2" id="KW-1185">Reference proteome</keyword>
<dbReference type="AlphaFoldDB" id="A0A9P7XMB5"/>
<reference evidence="1" key="1">
    <citation type="submission" date="2021-06" db="EMBL/GenBank/DDBJ databases">
        <title>Genome Sequence of Mortierella hyaline Strain SCG-10, a Cold-Adapted, Nitrate-Reducing Fungus Isolated from Soil in Minnesota, USA.</title>
        <authorList>
            <person name="Aldossari N."/>
        </authorList>
    </citation>
    <scope>NUCLEOTIDE SEQUENCE</scope>
    <source>
        <strain evidence="1">SCG-10</strain>
    </source>
</reference>
<comment type="caution">
    <text evidence="1">The sequence shown here is derived from an EMBL/GenBank/DDBJ whole genome shotgun (WGS) entry which is preliminary data.</text>
</comment>
<dbReference type="EMBL" id="JAHRHY010000015">
    <property type="protein sequence ID" value="KAG9063930.1"/>
    <property type="molecule type" value="Genomic_DNA"/>
</dbReference>
<accession>A0A9P7XMB5</accession>
<name>A0A9P7XMB5_9FUNG</name>